<dbReference type="FunFam" id="3.30.300.30:FF:000010">
    <property type="entry name" value="Enterobactin synthetase component F"/>
    <property type="match status" value="2"/>
</dbReference>
<dbReference type="FunFam" id="1.10.1200.10:FF:000005">
    <property type="entry name" value="Nonribosomal peptide synthetase 1"/>
    <property type="match status" value="2"/>
</dbReference>
<dbReference type="InterPro" id="IPR025110">
    <property type="entry name" value="AMP-bd_C"/>
</dbReference>
<dbReference type="Pfam" id="PF00501">
    <property type="entry name" value="AMP-binding"/>
    <property type="match status" value="2"/>
</dbReference>
<dbReference type="Proteomes" id="UP000226106">
    <property type="component" value="Unassembled WGS sequence"/>
</dbReference>
<dbReference type="EMBL" id="NVCO01000062">
    <property type="protein sequence ID" value="PFT42200.1"/>
    <property type="molecule type" value="Genomic_DNA"/>
</dbReference>
<evidence type="ECO:0000256" key="1">
    <source>
        <dbReference type="ARBA" id="ARBA00001957"/>
    </source>
</evidence>
<dbReference type="InterPro" id="IPR006162">
    <property type="entry name" value="Ppantetheine_attach_site"/>
</dbReference>
<dbReference type="FunFam" id="3.40.50.12780:FF:000012">
    <property type="entry name" value="Non-ribosomal peptide synthetase"/>
    <property type="match status" value="2"/>
</dbReference>
<evidence type="ECO:0000313" key="9">
    <source>
        <dbReference type="EMBL" id="PFT42200.1"/>
    </source>
</evidence>
<dbReference type="InterPro" id="IPR045851">
    <property type="entry name" value="AMP-bd_C_sf"/>
</dbReference>
<evidence type="ECO:0000313" key="10">
    <source>
        <dbReference type="Proteomes" id="UP000226106"/>
    </source>
</evidence>
<dbReference type="InterPro" id="IPR009081">
    <property type="entry name" value="PP-bd_ACP"/>
</dbReference>
<dbReference type="GO" id="GO:0031177">
    <property type="term" value="F:phosphopantetheine binding"/>
    <property type="evidence" value="ECO:0007669"/>
    <property type="project" value="TreeGrafter"/>
</dbReference>
<evidence type="ECO:0000256" key="5">
    <source>
        <dbReference type="ARBA" id="ARBA00022741"/>
    </source>
</evidence>
<dbReference type="NCBIfam" id="NF003417">
    <property type="entry name" value="PRK04813.1"/>
    <property type="match status" value="2"/>
</dbReference>
<gene>
    <name evidence="9" type="ORF">COK72_19415</name>
</gene>
<dbReference type="InterPro" id="IPR001242">
    <property type="entry name" value="Condensation_dom"/>
</dbReference>
<evidence type="ECO:0000256" key="3">
    <source>
        <dbReference type="ARBA" id="ARBA00022450"/>
    </source>
</evidence>
<dbReference type="PROSITE" id="PS00012">
    <property type="entry name" value="PHOSPHOPANTETHEINE"/>
    <property type="match status" value="1"/>
</dbReference>
<evidence type="ECO:0000256" key="2">
    <source>
        <dbReference type="ARBA" id="ARBA00006432"/>
    </source>
</evidence>
<dbReference type="GO" id="GO:0017000">
    <property type="term" value="P:antibiotic biosynthetic process"/>
    <property type="evidence" value="ECO:0007669"/>
    <property type="project" value="UniProtKB-KW"/>
</dbReference>
<dbReference type="Gene3D" id="3.30.300.30">
    <property type="match status" value="2"/>
</dbReference>
<feature type="domain" description="Carrier" evidence="8">
    <location>
        <begin position="1827"/>
        <end position="1902"/>
    </location>
</feature>
<dbReference type="InterPro" id="IPR036736">
    <property type="entry name" value="ACP-like_sf"/>
</dbReference>
<dbReference type="SUPFAM" id="SSF47336">
    <property type="entry name" value="ACP-like"/>
    <property type="match status" value="2"/>
</dbReference>
<name>A0A9X7AL05_BACTU</name>
<comment type="caution">
    <text evidence="9">The sequence shown here is derived from an EMBL/GenBank/DDBJ whole genome shotgun (WGS) entry which is preliminary data.</text>
</comment>
<dbReference type="GO" id="GO:0043041">
    <property type="term" value="P:amino acid activation for nonribosomal peptide biosynthetic process"/>
    <property type="evidence" value="ECO:0007669"/>
    <property type="project" value="TreeGrafter"/>
</dbReference>
<dbReference type="CDD" id="cd19531">
    <property type="entry name" value="LCL_NRPS-like"/>
    <property type="match status" value="1"/>
</dbReference>
<organism evidence="9 10">
    <name type="scientific">Bacillus thuringiensis</name>
    <dbReference type="NCBI Taxonomy" id="1428"/>
    <lineage>
        <taxon>Bacteria</taxon>
        <taxon>Bacillati</taxon>
        <taxon>Bacillota</taxon>
        <taxon>Bacilli</taxon>
        <taxon>Bacillales</taxon>
        <taxon>Bacillaceae</taxon>
        <taxon>Bacillus</taxon>
        <taxon>Bacillus cereus group</taxon>
    </lineage>
</organism>
<dbReference type="Gene3D" id="2.30.38.10">
    <property type="entry name" value="Luciferase, Domain 3"/>
    <property type="match status" value="2"/>
</dbReference>
<dbReference type="GO" id="GO:0005524">
    <property type="term" value="F:ATP binding"/>
    <property type="evidence" value="ECO:0007669"/>
    <property type="project" value="UniProtKB-KW"/>
</dbReference>
<dbReference type="PANTHER" id="PTHR45527:SF1">
    <property type="entry name" value="FATTY ACID SYNTHASE"/>
    <property type="match status" value="1"/>
</dbReference>
<dbReference type="GO" id="GO:0008610">
    <property type="term" value="P:lipid biosynthetic process"/>
    <property type="evidence" value="ECO:0007669"/>
    <property type="project" value="UniProtKB-ARBA"/>
</dbReference>
<dbReference type="SUPFAM" id="SSF52777">
    <property type="entry name" value="CoA-dependent acyltransferases"/>
    <property type="match status" value="3"/>
</dbReference>
<dbReference type="Gene3D" id="3.30.559.30">
    <property type="entry name" value="Nonribosomal peptide synthetase, condensation domain"/>
    <property type="match status" value="2"/>
</dbReference>
<comment type="cofactor">
    <cofactor evidence="1">
        <name>pantetheine 4'-phosphate</name>
        <dbReference type="ChEBI" id="CHEBI:47942"/>
    </cofactor>
</comment>
<dbReference type="Pfam" id="PF00550">
    <property type="entry name" value="PP-binding"/>
    <property type="match status" value="2"/>
</dbReference>
<evidence type="ECO:0000256" key="7">
    <source>
        <dbReference type="ARBA" id="ARBA00023194"/>
    </source>
</evidence>
<evidence type="ECO:0000256" key="4">
    <source>
        <dbReference type="ARBA" id="ARBA00022553"/>
    </source>
</evidence>
<accession>A0A9X7AL05</accession>
<evidence type="ECO:0000259" key="8">
    <source>
        <dbReference type="PROSITE" id="PS50075"/>
    </source>
</evidence>
<dbReference type="SUPFAM" id="SSF56801">
    <property type="entry name" value="Acetyl-CoA synthetase-like"/>
    <property type="match status" value="2"/>
</dbReference>
<dbReference type="InterPro" id="IPR000873">
    <property type="entry name" value="AMP-dep_synth/lig_dom"/>
</dbReference>
<keyword evidence="7" id="KW-0045">Antibiotic biosynthesis</keyword>
<dbReference type="SUPFAM" id="SSF53474">
    <property type="entry name" value="alpha/beta-Hydrolases"/>
    <property type="match status" value="1"/>
</dbReference>
<dbReference type="InterPro" id="IPR010071">
    <property type="entry name" value="AA_adenyl_dom"/>
</dbReference>
<dbReference type="InterPro" id="IPR001031">
    <property type="entry name" value="Thioesterase"/>
</dbReference>
<sequence>MLDKFTQQVLLSSEKFKKEKEYWLDKLSGDVELSRFPCDCLSLNNIQVSKESYYCQFPSDIAKRAVAISNNSDMLLYTILLSGVKYLLSRYTDKDDVVIGMPVFKQGQEETVFQNNFLLLRTQINQEDTFKEIIYKIKETILESNEYCHFPFNKLTQLLSLDGENNNHPLLNTIVMLDDIHCYESTDKINSDMVIRFMKNEEQLKVQVDYNSTLYSEGLVSRIVNHLYNTLDMLMKDPNNSAMDLDVMSKTEKNQILYDFNHTTRVHKTLLCETVTAPQLFEEQVKQNPNQIAIVCNEKEITYKQLNIKANQLARRLLEQGVKKESIVGVMMERSIEMIVGILGILKAGGAYLPIDTDLPKQRVEYMLTDSGCSHVLTYQNSIIKGVAFQGSVINLMDIPFEEEQVEDLQLTMEPHNLAYVIYTSGSTGQPKGVMIEHRSLTNFVCAMYEGFSQDIGIADNVLFSSSISFDVTIFEIFVPLVYGARMTIYQGEKFDVPKLVQVILEEQVTLAYIPPTLLNEIYDYFVRANQKILLNKLFVGVEPIKTKLLAKYDHLFEGNLQILNLYGPTEATVCCTSYRYESDKEITTQNVPIGSPLLNTKIYILDSFHRIQPIGVPGEIYISGIGLARGYINRKELTADKFIDHPFEPGEKLYKTGDIARWLPDGNIEYLGRVDHQVKIRGYRIELGEIEASLLKYETIKTAVVIQREDESGEKYLCAYVVTGKDIPISEVRAYLATKLPYYMIPQQIIPIQNIPLTQNGKIDRKKLPQPIYNLKSSHIEPTNSTERKLVEIWKDVLGIQRVGIQDNFFEIGGHSLKAAKLISIVNKEFDVQLSIKTLFKFPVLIDFSKCILEMEKSNYISIEPIKQQEYYLASTSQKRMFIVDQFEDGTNTTYNMPTILKVEGDICKDKFENIFQSLMQRHEILRTSFQILDGELVQKIEPNVEFNIEYVHVHVNEKDADYLIHEFISPFDLSKAPLLRVLLLKVAEERHILVVDMHHIISDGLSMGILIKEFVELYKGNELPKLRVQYKDYVMWQNGPYYKNLISEQKNYWLTTLKGELPVLNFPTDFQRPTIQSFKGKVCSFNLGTDLTFKVNKLAAETGTTPYMILLAIYNILLSRYTGQEDIIVGSPIAGRSHSDTNHMIGMFINTLVMRNYLENDDEFIEFLSRLKLNTLEAYENQDYPFEELLEGLDLHRDTSRNPLFDTMFVFQNMDMNPISIGELEFTPYPFKQSVSKFDLSLVATEIDNNIHLKVEYSTKLFKAETIERLMVHFTNIVEEVTNNPRVRLRNINMLSVEEEHCIMNEFNKKENSNSNHLLVHKMFEEQVKQNPNQIAVVCNEKGITYNELNIKANQLARRLLDQGVKRESIVGVMMERSIEMVIGILGVLKAGGAYLPIDTDLPKRRVEYMLTDSGCSHVLVHQNSIIKGIEFQGNVIDLMDMSFEEEPGEDMQMMIEPHNLAYVIYTSGSTGQPKGVMIEHRSLTNFLCAMYEDFSQDIGITDNVLFSSSISFDVTIFEIFVPLIYGARMTIYQGEKFDVSKLVQVILEEQVTLSYIPPTLLNEIYDYFVRDNQKIVLNKLLVGVEPIKTELLAKYDHLFRGNLQILNGYGPTEATVCCTTYRYESYKEITTQNVPIGSPLLNTKIYILDSFHRIQPIGVPGEICISGIGLARGYINRKELTADKFIDHPFEPGEKLYKTGDIARWLPDGNIEYLGRVDHQVKIRGYRIELGEIEASLLKYETIKTAVVIDQEDEAGEKYLCAYVVTEKDISIPEVRAYLATKLPHYMIPQQLIPIHNIPLTQNGKIDRSKLPKLNPLDNSNYVPPRNEIDSSLIDIWSSILGVNNIGINDNFFELGGHSLKGLKLFENIKRMFNVQLPLSLLFQKATIEQLSDVIGRNKGIDSECLIPIQNGTNKDSQWFIVHGQGGGILNYYDLARELGEDKTVYGLQSIGYDDSRFPNLSVEEMAVRYIEEIKQVKKEGPYTLLGWSFGGIVAFEMARKLEELGDKVSFLGLLDVHPIEQGKEILSLNIKNAFEELEKFNDQLGIEKISFEQMSEEQLIESLLKKFTLNENSCQQKFEDPMMNKLKVMIANRYAYLKYNCKQKIKADIFLFNASINDIHPLVDYNRWNEYTSGEVYALQVPGSHLSMLEKPHIHELVKSIKKSFKQMLLLAHVNK</sequence>
<dbReference type="Pfam" id="PF00668">
    <property type="entry name" value="Condensation"/>
    <property type="match status" value="2"/>
</dbReference>
<dbReference type="FunFam" id="2.30.38.10:FF:000001">
    <property type="entry name" value="Non-ribosomal peptide synthetase PvdI"/>
    <property type="match status" value="2"/>
</dbReference>
<dbReference type="PROSITE" id="PS00455">
    <property type="entry name" value="AMP_BINDING"/>
    <property type="match status" value="2"/>
</dbReference>
<dbReference type="InterPro" id="IPR023213">
    <property type="entry name" value="CAT-like_dom_sf"/>
</dbReference>
<evidence type="ECO:0000256" key="6">
    <source>
        <dbReference type="ARBA" id="ARBA00022840"/>
    </source>
</evidence>
<dbReference type="Gene3D" id="3.40.50.1820">
    <property type="entry name" value="alpha/beta hydrolase"/>
    <property type="match status" value="1"/>
</dbReference>
<dbReference type="NCBIfam" id="TIGR01733">
    <property type="entry name" value="AA-adenyl-dom"/>
    <property type="match status" value="2"/>
</dbReference>
<dbReference type="Gene3D" id="3.30.559.10">
    <property type="entry name" value="Chloramphenicol acetyltransferase-like domain"/>
    <property type="match status" value="2"/>
</dbReference>
<comment type="similarity">
    <text evidence="2">Belongs to the ATP-dependent AMP-binding enzyme family.</text>
</comment>
<dbReference type="GO" id="GO:0044550">
    <property type="term" value="P:secondary metabolite biosynthetic process"/>
    <property type="evidence" value="ECO:0007669"/>
    <property type="project" value="UniProtKB-ARBA"/>
</dbReference>
<reference evidence="9 10" key="1">
    <citation type="submission" date="2017-09" db="EMBL/GenBank/DDBJ databases">
        <title>Large-scale bioinformatics analysis of Bacillus genomes uncovers conserved roles of natural products in bacterial physiology.</title>
        <authorList>
            <consortium name="Agbiome Team Llc"/>
            <person name="Bleich R.M."/>
            <person name="Grubbs K.J."/>
            <person name="Santa Maria K.C."/>
            <person name="Allen S.E."/>
            <person name="Farag S."/>
            <person name="Shank E.A."/>
            <person name="Bowers A."/>
        </authorList>
    </citation>
    <scope>NUCLEOTIDE SEQUENCE [LARGE SCALE GENOMIC DNA]</scope>
    <source>
        <strain evidence="9 10">AFS065400</strain>
    </source>
</reference>
<feature type="domain" description="Carrier" evidence="8">
    <location>
        <begin position="782"/>
        <end position="857"/>
    </location>
</feature>
<dbReference type="GO" id="GO:0005829">
    <property type="term" value="C:cytosol"/>
    <property type="evidence" value="ECO:0007669"/>
    <property type="project" value="TreeGrafter"/>
</dbReference>
<dbReference type="Gene3D" id="1.10.1200.10">
    <property type="entry name" value="ACP-like"/>
    <property type="match status" value="2"/>
</dbReference>
<dbReference type="PANTHER" id="PTHR45527">
    <property type="entry name" value="NONRIBOSOMAL PEPTIDE SYNTHETASE"/>
    <property type="match status" value="1"/>
</dbReference>
<dbReference type="InterPro" id="IPR020845">
    <property type="entry name" value="AMP-binding_CS"/>
</dbReference>
<dbReference type="Pfam" id="PF00975">
    <property type="entry name" value="Thioesterase"/>
    <property type="match status" value="1"/>
</dbReference>
<dbReference type="FunFam" id="3.40.50.980:FF:000001">
    <property type="entry name" value="Non-ribosomal peptide synthetase"/>
    <property type="match status" value="2"/>
</dbReference>
<keyword evidence="5" id="KW-0547">Nucleotide-binding</keyword>
<dbReference type="InterPro" id="IPR029058">
    <property type="entry name" value="AB_hydrolase_fold"/>
</dbReference>
<proteinExistence type="inferred from homology"/>
<keyword evidence="4" id="KW-0597">Phosphoprotein</keyword>
<dbReference type="RefSeq" id="WP_098640807.1">
    <property type="nucleotide sequence ID" value="NZ_NVCO01000062.1"/>
</dbReference>
<keyword evidence="3" id="KW-0596">Phosphopantetheine</keyword>
<dbReference type="Gene3D" id="3.40.50.980">
    <property type="match status" value="4"/>
</dbReference>
<dbReference type="PROSITE" id="PS50075">
    <property type="entry name" value="CARRIER"/>
    <property type="match status" value="2"/>
</dbReference>
<keyword evidence="6" id="KW-0067">ATP-binding</keyword>
<dbReference type="Pfam" id="PF13193">
    <property type="entry name" value="AMP-binding_C"/>
    <property type="match status" value="2"/>
</dbReference>
<protein>
    <submittedName>
        <fullName evidence="9">Non-ribosomal peptide synthetase</fullName>
    </submittedName>
</protein>
<dbReference type="GO" id="GO:0003824">
    <property type="term" value="F:catalytic activity"/>
    <property type="evidence" value="ECO:0007669"/>
    <property type="project" value="InterPro"/>
</dbReference>